<accession>A0A817TCX1</accession>
<evidence type="ECO:0000313" key="7">
    <source>
        <dbReference type="EMBL" id="CAF3332190.1"/>
    </source>
</evidence>
<dbReference type="Proteomes" id="UP000663862">
    <property type="component" value="Unassembled WGS sequence"/>
</dbReference>
<dbReference type="EMBL" id="CAJNYU010000157">
    <property type="protein sequence ID" value="CAF3332190.1"/>
    <property type="molecule type" value="Genomic_DNA"/>
</dbReference>
<protein>
    <submittedName>
        <fullName evidence="6">Uncharacterized protein</fullName>
    </submittedName>
</protein>
<dbReference type="EMBL" id="CAJNYD010001007">
    <property type="protein sequence ID" value="CAF3310213.1"/>
    <property type="molecule type" value="Genomic_DNA"/>
</dbReference>
<organism evidence="6 10">
    <name type="scientific">Rotaria socialis</name>
    <dbReference type="NCBI Taxonomy" id="392032"/>
    <lineage>
        <taxon>Eukaryota</taxon>
        <taxon>Metazoa</taxon>
        <taxon>Spiralia</taxon>
        <taxon>Gnathifera</taxon>
        <taxon>Rotifera</taxon>
        <taxon>Eurotatoria</taxon>
        <taxon>Bdelloidea</taxon>
        <taxon>Philodinida</taxon>
        <taxon>Philodinidae</taxon>
        <taxon>Rotaria</taxon>
    </lineage>
</organism>
<dbReference type="PANTHER" id="PTHR16521:SF3">
    <property type="entry name" value="TYPE-1 ANGIOTENSIN II RECEPTOR-ASSOCIATED PROTEIN"/>
    <property type="match status" value="1"/>
</dbReference>
<evidence type="ECO:0000313" key="6">
    <source>
        <dbReference type="EMBL" id="CAF3310213.1"/>
    </source>
</evidence>
<gene>
    <name evidence="7" type="ORF">FME351_LOCUS2674</name>
    <name evidence="9" type="ORF">HFQ381_LOCUS26725</name>
    <name evidence="6" type="ORF">LUA448_LOCUS8908</name>
    <name evidence="8" type="ORF">TSG867_LOCUS6882</name>
</gene>
<keyword evidence="3 5" id="KW-1133">Transmembrane helix</keyword>
<dbReference type="PANTHER" id="PTHR16521">
    <property type="entry name" value="TYPE-1 ANGIOTENSIN II RECEPTOR-ASSOCIATED PROTEIN"/>
    <property type="match status" value="1"/>
</dbReference>
<feature type="transmembrane region" description="Helical" evidence="5">
    <location>
        <begin position="32"/>
        <end position="49"/>
    </location>
</feature>
<proteinExistence type="predicted"/>
<dbReference type="EMBL" id="CAJOBQ010000262">
    <property type="protein sequence ID" value="CAF4310767.1"/>
    <property type="molecule type" value="Genomic_DNA"/>
</dbReference>
<dbReference type="GO" id="GO:0005886">
    <property type="term" value="C:plasma membrane"/>
    <property type="evidence" value="ECO:0007669"/>
    <property type="project" value="TreeGrafter"/>
</dbReference>
<evidence type="ECO:0000256" key="3">
    <source>
        <dbReference type="ARBA" id="ARBA00022989"/>
    </source>
</evidence>
<dbReference type="GO" id="GO:0038166">
    <property type="term" value="P:angiotensin-activated signaling pathway"/>
    <property type="evidence" value="ECO:0007669"/>
    <property type="project" value="InterPro"/>
</dbReference>
<evidence type="ECO:0000256" key="1">
    <source>
        <dbReference type="ARBA" id="ARBA00004141"/>
    </source>
</evidence>
<comment type="subcellular location">
    <subcellularLocation>
        <location evidence="1">Membrane</location>
        <topology evidence="1">Multi-pass membrane protein</topology>
    </subcellularLocation>
</comment>
<dbReference type="Pfam" id="PF06396">
    <property type="entry name" value="AGTRAP"/>
    <property type="match status" value="1"/>
</dbReference>
<evidence type="ECO:0000256" key="2">
    <source>
        <dbReference type="ARBA" id="ARBA00022692"/>
    </source>
</evidence>
<dbReference type="EMBL" id="CAJOBO010003273">
    <property type="protein sequence ID" value="CAF4487009.1"/>
    <property type="molecule type" value="Genomic_DNA"/>
</dbReference>
<evidence type="ECO:0000313" key="9">
    <source>
        <dbReference type="EMBL" id="CAF4487009.1"/>
    </source>
</evidence>
<keyword evidence="4 5" id="KW-0472">Membrane</keyword>
<sequence>MLNNREALLRYIVAIHFLYTSLALLTEWLPPTYSLNQMAILVLGLWAIARHESTIQVELLMVIKCGSIFLDAICIGLYFDLGLRTYRLLDHSFYFTISAFFAISLLIIKPVMLILLNKVRQDRLGDSSSSPIFTSHRAGYTQVEGQQTV</sequence>
<dbReference type="AlphaFoldDB" id="A0A817TCX1"/>
<evidence type="ECO:0000313" key="8">
    <source>
        <dbReference type="EMBL" id="CAF4310767.1"/>
    </source>
</evidence>
<dbReference type="InterPro" id="IPR009436">
    <property type="entry name" value="AGTRAP"/>
</dbReference>
<evidence type="ECO:0000256" key="5">
    <source>
        <dbReference type="SAM" id="Phobius"/>
    </source>
</evidence>
<dbReference type="Proteomes" id="UP000663833">
    <property type="component" value="Unassembled WGS sequence"/>
</dbReference>
<feature type="transmembrane region" description="Helical" evidence="5">
    <location>
        <begin position="93"/>
        <end position="116"/>
    </location>
</feature>
<dbReference type="Proteomes" id="UP000663869">
    <property type="component" value="Unassembled WGS sequence"/>
</dbReference>
<dbReference type="SMART" id="SM00805">
    <property type="entry name" value="AGTRAP"/>
    <property type="match status" value="1"/>
</dbReference>
<name>A0A817TCX1_9BILA</name>
<dbReference type="Proteomes" id="UP000663851">
    <property type="component" value="Unassembled WGS sequence"/>
</dbReference>
<reference evidence="6" key="1">
    <citation type="submission" date="2021-02" db="EMBL/GenBank/DDBJ databases">
        <authorList>
            <person name="Nowell W R."/>
        </authorList>
    </citation>
    <scope>NUCLEOTIDE SEQUENCE</scope>
</reference>
<evidence type="ECO:0000256" key="4">
    <source>
        <dbReference type="ARBA" id="ARBA00023136"/>
    </source>
</evidence>
<evidence type="ECO:0000313" key="10">
    <source>
        <dbReference type="Proteomes" id="UP000663833"/>
    </source>
</evidence>
<feature type="transmembrane region" description="Helical" evidence="5">
    <location>
        <begin position="61"/>
        <end position="81"/>
    </location>
</feature>
<comment type="caution">
    <text evidence="6">The sequence shown here is derived from an EMBL/GenBank/DDBJ whole genome shotgun (WGS) entry which is preliminary data.</text>
</comment>
<feature type="transmembrane region" description="Helical" evidence="5">
    <location>
        <begin position="7"/>
        <end position="26"/>
    </location>
</feature>
<keyword evidence="2 5" id="KW-0812">Transmembrane</keyword>